<dbReference type="PROSITE" id="PS00018">
    <property type="entry name" value="EF_HAND_1"/>
    <property type="match status" value="1"/>
</dbReference>
<evidence type="ECO:0000256" key="1">
    <source>
        <dbReference type="SAM" id="MobiDB-lite"/>
    </source>
</evidence>
<feature type="signal peptide" evidence="2">
    <location>
        <begin position="1"/>
        <end position="30"/>
    </location>
</feature>
<feature type="chain" id="PRO_5046920653" description="GlyGly-CTERM sorting domain-containing protein" evidence="2">
    <location>
        <begin position="31"/>
        <end position="1045"/>
    </location>
</feature>
<proteinExistence type="predicted"/>
<organism evidence="3 4">
    <name type="scientific">Thalassotalea fonticola</name>
    <dbReference type="NCBI Taxonomy" id="3065649"/>
    <lineage>
        <taxon>Bacteria</taxon>
        <taxon>Pseudomonadati</taxon>
        <taxon>Pseudomonadota</taxon>
        <taxon>Gammaproteobacteria</taxon>
        <taxon>Alteromonadales</taxon>
        <taxon>Colwelliaceae</taxon>
        <taxon>Thalassotalea</taxon>
    </lineage>
</organism>
<name>A0ABZ0GUS1_9GAMM</name>
<evidence type="ECO:0000313" key="4">
    <source>
        <dbReference type="Proteomes" id="UP001301442"/>
    </source>
</evidence>
<feature type="compositionally biased region" description="Acidic residues" evidence="1">
    <location>
        <begin position="436"/>
        <end position="452"/>
    </location>
</feature>
<sequence>MKSTKQSSVKLSSLTKAIALALTLPVAVHAAEDPNFPDLSTSGETVMSHKSETGLNLLHNGTLETCIKDVDANNDYFTANPASLCDTEADYTWGFANFSRSTDTGDGSTYSLNSKLAKGTRKADPEFVSVTGVTKLYLKADIKVLAAGGSKADRLRIKIPKKADPSKYAYLNIDMPTAAGDWETVSKEFDLTGNINFDVPYTGDIAFFMATEDGNEVLVDNVIMFSDVDFDNYEPVSNAPDTDGDGFSDDDENAVFSDPNDIDITPLNADNDDDGYLNTEEIAAGTDHEDPFDNPGSVDTDGDGYFDAEEIAEGSDVNDINKTPIDLDGDGYENSLLSSGSIYNGTDSFPENADASMDSDDDGYPDQYNVSCDDVCQESSELILDAATMIDRYEAYLDVDLDGQPESFIVAECKEGNVIEGADLAECNGLILDTDFDSDEDSYSDQVEEEAGSDPLNANSTPLDLDGDGWENAADFYPDNAYGSLKGTNVLDNLGDNIVPNTGNWDANKLVATDRNGEESPMYKIIETSSETRITGPEILIPQGNEATIVRISAWLKLSGIDDLSVLDKIFIRGLVKHSYEDGTKVTKRPGYYVNTANEDGIAKEELLFNNGWVRVESFTELEEAITHFQPELALKAKGTGELELIIDDLEVSFVENHDTDEDLIIDVLDMDDDNDSIKDGLDESPLGDNSVDLDADGIWDAYDDDLDNDLIANALDTSFTPLIPSELEVVDNGASFMVTADAIADTNVTYRWLVRQPDGSETELGESGNSIAITVADYPEGFQVLVKVVAETIDDESLVKQTVVQMPGEKQNFVPQISDTEPTTDNLADSITFTADVFDIDEDDIISYAWTVNGIALDDTTSALSIKNSDYPEPGTSLEITLTVSDGKDTATKTWNVITNQLPEVNIVKTAIDADVTTFSVGYEDTDGNLVLGVQDVEMDSFTYLWSMTVDGVDYPLEETEANGREFSIDRFDFQAGSVIELSITVTDMNRATHVVTQTVSHTLTPIATENTEDEIYPEGEDGGATWWLLALLVPAFIRRRFCK</sequence>
<feature type="region of interest" description="Disordered" evidence="1">
    <location>
        <begin position="234"/>
        <end position="275"/>
    </location>
</feature>
<evidence type="ECO:0000256" key="2">
    <source>
        <dbReference type="SAM" id="SignalP"/>
    </source>
</evidence>
<keyword evidence="2" id="KW-0732">Signal</keyword>
<evidence type="ECO:0008006" key="5">
    <source>
        <dbReference type="Google" id="ProtNLM"/>
    </source>
</evidence>
<dbReference type="RefSeq" id="WP_348398196.1">
    <property type="nucleotide sequence ID" value="NZ_CP136600.1"/>
</dbReference>
<feature type="compositionally biased region" description="Acidic residues" evidence="1">
    <location>
        <begin position="242"/>
        <end position="253"/>
    </location>
</feature>
<dbReference type="SUPFAM" id="SSF103647">
    <property type="entry name" value="TSP type-3 repeat"/>
    <property type="match status" value="1"/>
</dbReference>
<dbReference type="InterPro" id="IPR028974">
    <property type="entry name" value="TSP_type-3_rpt"/>
</dbReference>
<accession>A0ABZ0GUS1</accession>
<evidence type="ECO:0000313" key="3">
    <source>
        <dbReference type="EMBL" id="WOH39430.1"/>
    </source>
</evidence>
<dbReference type="Proteomes" id="UP001301442">
    <property type="component" value="Chromosome"/>
</dbReference>
<keyword evidence="4" id="KW-1185">Reference proteome</keyword>
<dbReference type="Gene3D" id="4.10.1080.10">
    <property type="entry name" value="TSP type-3 repeat"/>
    <property type="match status" value="1"/>
</dbReference>
<gene>
    <name evidence="3" type="ORF">RI844_09435</name>
</gene>
<dbReference type="EMBL" id="CP136600">
    <property type="protein sequence ID" value="WOH39430.1"/>
    <property type="molecule type" value="Genomic_DNA"/>
</dbReference>
<reference evidence="3 4" key="1">
    <citation type="submission" date="2023-09" db="EMBL/GenBank/DDBJ databases">
        <authorList>
            <person name="Qi X."/>
        </authorList>
    </citation>
    <scope>NUCLEOTIDE SEQUENCE [LARGE SCALE GENOMIC DNA]</scope>
    <source>
        <strain evidence="3 4">S1-1</strain>
    </source>
</reference>
<dbReference type="InterPro" id="IPR018247">
    <property type="entry name" value="EF_Hand_1_Ca_BS"/>
</dbReference>
<feature type="region of interest" description="Disordered" evidence="1">
    <location>
        <begin position="436"/>
        <end position="462"/>
    </location>
</feature>
<protein>
    <recommendedName>
        <fullName evidence="5">GlyGly-CTERM sorting domain-containing protein</fullName>
    </recommendedName>
</protein>